<sequence length="295" mass="34552">MASLLKDLIRQYDEAKPYADPRTHNWLLVENSPWPVWILTALYVIFVMVGPRFMKNRPPLDLKWFLVVYNLGLVGLSLYMFVEMFLSVWDADYDLLCASYNKESWTKPAELRVASVLWWYFFSKAIEFMDTMLMIVRKKNEQITFLHVFHHASMLNIWWWTLMFIPGGMSWFGAWMNCLVHVVMYTYYGLSAIPSLKGKLWWKRYITRFQLVQFCVTFTHTVNSIRIGCDFPRWGQNLLAGYMVVMLILFGNFYINAYIKRRSDKLKNGAAKTKGIANGSPVANGSTHTVHTKAE</sequence>
<gene>
    <name evidence="11" type="ORF">BaRGS_00015892</name>
</gene>
<proteinExistence type="inferred from homology"/>
<evidence type="ECO:0000256" key="7">
    <source>
        <dbReference type="ARBA" id="ARBA00023098"/>
    </source>
</evidence>
<evidence type="ECO:0000313" key="11">
    <source>
        <dbReference type="EMBL" id="KAK7492945.1"/>
    </source>
</evidence>
<keyword evidence="2 10" id="KW-0444">Lipid biosynthesis</keyword>
<dbReference type="Proteomes" id="UP001519460">
    <property type="component" value="Unassembled WGS sequence"/>
</dbReference>
<feature type="transmembrane region" description="Helical" evidence="10">
    <location>
        <begin position="239"/>
        <end position="259"/>
    </location>
</feature>
<evidence type="ECO:0000313" key="12">
    <source>
        <dbReference type="Proteomes" id="UP001519460"/>
    </source>
</evidence>
<dbReference type="AlphaFoldDB" id="A0ABD0L0P0"/>
<comment type="catalytic activity">
    <reaction evidence="10">
        <text>a very-long-chain acyl-CoA + malonyl-CoA + H(+) = a very-long-chain 3-oxoacyl-CoA + CO2 + CoA</text>
        <dbReference type="Rhea" id="RHEA:32727"/>
        <dbReference type="ChEBI" id="CHEBI:15378"/>
        <dbReference type="ChEBI" id="CHEBI:16526"/>
        <dbReference type="ChEBI" id="CHEBI:57287"/>
        <dbReference type="ChEBI" id="CHEBI:57384"/>
        <dbReference type="ChEBI" id="CHEBI:90725"/>
        <dbReference type="ChEBI" id="CHEBI:90736"/>
        <dbReference type="EC" id="2.3.1.199"/>
    </reaction>
</comment>
<name>A0ABD0L0P0_9CAEN</name>
<dbReference type="InterPro" id="IPR030457">
    <property type="entry name" value="ELO_CS"/>
</dbReference>
<reference evidence="11 12" key="1">
    <citation type="journal article" date="2023" name="Sci. Data">
        <title>Genome assembly of the Korean intertidal mud-creeper Batillaria attramentaria.</title>
        <authorList>
            <person name="Patra A.K."/>
            <person name="Ho P.T."/>
            <person name="Jun S."/>
            <person name="Lee S.J."/>
            <person name="Kim Y."/>
            <person name="Won Y.J."/>
        </authorList>
    </citation>
    <scope>NUCLEOTIDE SEQUENCE [LARGE SCALE GENOMIC DNA]</scope>
    <source>
        <strain evidence="11">Wonlab-2016</strain>
    </source>
</reference>
<feature type="transmembrane region" description="Helical" evidence="10">
    <location>
        <begin position="34"/>
        <end position="54"/>
    </location>
</feature>
<evidence type="ECO:0000256" key="3">
    <source>
        <dbReference type="ARBA" id="ARBA00022679"/>
    </source>
</evidence>
<comment type="subcellular location">
    <subcellularLocation>
        <location evidence="1">Membrane</location>
        <topology evidence="1">Multi-pass membrane protein</topology>
    </subcellularLocation>
</comment>
<keyword evidence="12" id="KW-1185">Reference proteome</keyword>
<keyword evidence="7 10" id="KW-0443">Lipid metabolism</keyword>
<comment type="caution">
    <text evidence="11">The sequence shown here is derived from an EMBL/GenBank/DDBJ whole genome shotgun (WGS) entry which is preliminary data.</text>
</comment>
<dbReference type="EMBL" id="JACVVK020000098">
    <property type="protein sequence ID" value="KAK7492945.1"/>
    <property type="molecule type" value="Genomic_DNA"/>
</dbReference>
<evidence type="ECO:0000256" key="5">
    <source>
        <dbReference type="ARBA" id="ARBA00022832"/>
    </source>
</evidence>
<dbReference type="GO" id="GO:0009922">
    <property type="term" value="F:fatty acid elongase activity"/>
    <property type="evidence" value="ECO:0007669"/>
    <property type="project" value="UniProtKB-EC"/>
</dbReference>
<keyword evidence="6 10" id="KW-1133">Transmembrane helix</keyword>
<accession>A0ABD0L0P0</accession>
<feature type="transmembrane region" description="Helical" evidence="10">
    <location>
        <begin position="117"/>
        <end position="136"/>
    </location>
</feature>
<evidence type="ECO:0000256" key="9">
    <source>
        <dbReference type="ARBA" id="ARBA00023160"/>
    </source>
</evidence>
<organism evidence="11 12">
    <name type="scientific">Batillaria attramentaria</name>
    <dbReference type="NCBI Taxonomy" id="370345"/>
    <lineage>
        <taxon>Eukaryota</taxon>
        <taxon>Metazoa</taxon>
        <taxon>Spiralia</taxon>
        <taxon>Lophotrochozoa</taxon>
        <taxon>Mollusca</taxon>
        <taxon>Gastropoda</taxon>
        <taxon>Caenogastropoda</taxon>
        <taxon>Sorbeoconcha</taxon>
        <taxon>Cerithioidea</taxon>
        <taxon>Batillariidae</taxon>
        <taxon>Batillaria</taxon>
    </lineage>
</organism>
<feature type="transmembrane region" description="Helical" evidence="10">
    <location>
        <begin position="143"/>
        <end position="162"/>
    </location>
</feature>
<feature type="transmembrane region" description="Helical" evidence="10">
    <location>
        <begin position="168"/>
        <end position="188"/>
    </location>
</feature>
<feature type="transmembrane region" description="Helical" evidence="10">
    <location>
        <begin position="209"/>
        <end position="227"/>
    </location>
</feature>
<dbReference type="PANTHER" id="PTHR11157">
    <property type="entry name" value="FATTY ACID ACYL TRANSFERASE-RELATED"/>
    <property type="match status" value="1"/>
</dbReference>
<dbReference type="GO" id="GO:0016020">
    <property type="term" value="C:membrane"/>
    <property type="evidence" value="ECO:0007669"/>
    <property type="project" value="UniProtKB-SubCell"/>
</dbReference>
<feature type="transmembrane region" description="Helical" evidence="10">
    <location>
        <begin position="66"/>
        <end position="86"/>
    </location>
</feature>
<dbReference type="InterPro" id="IPR002076">
    <property type="entry name" value="ELO_fam"/>
</dbReference>
<keyword evidence="5 10" id="KW-0276">Fatty acid metabolism</keyword>
<evidence type="ECO:0000256" key="10">
    <source>
        <dbReference type="RuleBase" id="RU361115"/>
    </source>
</evidence>
<dbReference type="EC" id="2.3.1.199" evidence="10"/>
<evidence type="ECO:0000256" key="6">
    <source>
        <dbReference type="ARBA" id="ARBA00022989"/>
    </source>
</evidence>
<dbReference type="PANTHER" id="PTHR11157:SF126">
    <property type="entry name" value="ELONGATION OF VERY LONG CHAIN FATTY ACIDS PROTEIN"/>
    <property type="match status" value="1"/>
</dbReference>
<dbReference type="Pfam" id="PF01151">
    <property type="entry name" value="ELO"/>
    <property type="match status" value="1"/>
</dbReference>
<evidence type="ECO:0000256" key="2">
    <source>
        <dbReference type="ARBA" id="ARBA00022516"/>
    </source>
</evidence>
<dbReference type="GO" id="GO:0006633">
    <property type="term" value="P:fatty acid biosynthetic process"/>
    <property type="evidence" value="ECO:0007669"/>
    <property type="project" value="UniProtKB-KW"/>
</dbReference>
<keyword evidence="3 10" id="KW-0808">Transferase</keyword>
<protein>
    <recommendedName>
        <fullName evidence="10">Elongation of very long chain fatty acids protein</fullName>
        <ecNumber evidence="10">2.3.1.199</ecNumber>
    </recommendedName>
    <alternativeName>
        <fullName evidence="10">Very-long-chain 3-oxoacyl-CoA synthase</fullName>
    </alternativeName>
</protein>
<evidence type="ECO:0000256" key="1">
    <source>
        <dbReference type="ARBA" id="ARBA00004141"/>
    </source>
</evidence>
<keyword evidence="4 10" id="KW-0812">Transmembrane</keyword>
<keyword evidence="8 10" id="KW-0472">Membrane</keyword>
<comment type="similarity">
    <text evidence="10">Belongs to the ELO family.</text>
</comment>
<keyword evidence="9 10" id="KW-0275">Fatty acid biosynthesis</keyword>
<evidence type="ECO:0000256" key="4">
    <source>
        <dbReference type="ARBA" id="ARBA00022692"/>
    </source>
</evidence>
<evidence type="ECO:0000256" key="8">
    <source>
        <dbReference type="ARBA" id="ARBA00023136"/>
    </source>
</evidence>
<dbReference type="PROSITE" id="PS01188">
    <property type="entry name" value="ELO"/>
    <property type="match status" value="1"/>
</dbReference>